<keyword evidence="2" id="KW-1185">Reference proteome</keyword>
<accession>A0A0N7L3T7</accession>
<dbReference type="GeneID" id="36399101"/>
<evidence type="ECO:0000313" key="1">
    <source>
        <dbReference type="EMBL" id="CEG36787.1"/>
    </source>
</evidence>
<protein>
    <submittedName>
        <fullName evidence="1">Uncharacterized protein</fullName>
    </submittedName>
</protein>
<name>A0A0N7L3T7_PLAHL</name>
<evidence type="ECO:0000313" key="2">
    <source>
        <dbReference type="Proteomes" id="UP000054928"/>
    </source>
</evidence>
<proteinExistence type="predicted"/>
<dbReference type="AlphaFoldDB" id="A0A0N7L3T7"/>
<reference evidence="2" key="1">
    <citation type="submission" date="2014-09" db="EMBL/GenBank/DDBJ databases">
        <authorList>
            <person name="Sharma Rahul"/>
            <person name="Thines Marco"/>
        </authorList>
    </citation>
    <scope>NUCLEOTIDE SEQUENCE [LARGE SCALE GENOMIC DNA]</scope>
</reference>
<organism evidence="1 2">
    <name type="scientific">Plasmopara halstedii</name>
    <name type="common">Downy mildew of sunflower</name>
    <dbReference type="NCBI Taxonomy" id="4781"/>
    <lineage>
        <taxon>Eukaryota</taxon>
        <taxon>Sar</taxon>
        <taxon>Stramenopiles</taxon>
        <taxon>Oomycota</taxon>
        <taxon>Peronosporomycetes</taxon>
        <taxon>Peronosporales</taxon>
        <taxon>Peronosporaceae</taxon>
        <taxon>Plasmopara</taxon>
    </lineage>
</organism>
<sequence length="64" mass="7419">MGLSIHVSRRSIFYGVPSFLQYEHIDISKLLTKVFLYRPHDGINETEFGKKLQFSLEILMSLCA</sequence>
<dbReference type="EMBL" id="CCYD01000252">
    <property type="protein sequence ID" value="CEG36787.1"/>
    <property type="molecule type" value="Genomic_DNA"/>
</dbReference>
<dbReference type="Proteomes" id="UP000054928">
    <property type="component" value="Unassembled WGS sequence"/>
</dbReference>
<dbReference type="RefSeq" id="XP_024573156.1">
    <property type="nucleotide sequence ID" value="XM_024722040.1"/>
</dbReference>